<proteinExistence type="predicted"/>
<accession>A0A9D1P4L4</accession>
<dbReference type="PANTHER" id="PTHR35788">
    <property type="entry name" value="EXPORTED PROTEIN-RELATED"/>
    <property type="match status" value="1"/>
</dbReference>
<evidence type="ECO:0000256" key="3">
    <source>
        <dbReference type="SAM" id="SignalP"/>
    </source>
</evidence>
<feature type="chain" id="PRO_5038669272" evidence="3">
    <location>
        <begin position="28"/>
        <end position="508"/>
    </location>
</feature>
<evidence type="ECO:0000256" key="1">
    <source>
        <dbReference type="ARBA" id="ARBA00022729"/>
    </source>
</evidence>
<name>A0A9D1P4L4_9FIRM</name>
<evidence type="ECO:0000256" key="2">
    <source>
        <dbReference type="SAM" id="MobiDB-lite"/>
    </source>
</evidence>
<dbReference type="Pfam" id="PF07501">
    <property type="entry name" value="G5"/>
    <property type="match status" value="1"/>
</dbReference>
<dbReference type="Pfam" id="PF12229">
    <property type="entry name" value="PG_binding_4"/>
    <property type="match status" value="1"/>
</dbReference>
<evidence type="ECO:0000259" key="4">
    <source>
        <dbReference type="SMART" id="SM01208"/>
    </source>
</evidence>
<dbReference type="InterPro" id="IPR022029">
    <property type="entry name" value="YoaR-like_PG-bd"/>
</dbReference>
<dbReference type="InterPro" id="IPR011098">
    <property type="entry name" value="G5_dom"/>
</dbReference>
<dbReference type="SMART" id="SM01208">
    <property type="entry name" value="G5"/>
    <property type="match status" value="1"/>
</dbReference>
<feature type="domain" description="G5" evidence="4">
    <location>
        <begin position="372"/>
        <end position="449"/>
    </location>
</feature>
<dbReference type="PANTHER" id="PTHR35788:SF1">
    <property type="entry name" value="EXPORTED PROTEIN"/>
    <property type="match status" value="1"/>
</dbReference>
<organism evidence="5 6">
    <name type="scientific">Candidatus Scatomonas pullistercoris</name>
    <dbReference type="NCBI Taxonomy" id="2840920"/>
    <lineage>
        <taxon>Bacteria</taxon>
        <taxon>Bacillati</taxon>
        <taxon>Bacillota</taxon>
        <taxon>Clostridia</taxon>
        <taxon>Lachnospirales</taxon>
        <taxon>Lachnospiraceae</taxon>
        <taxon>Lachnospiraceae incertae sedis</taxon>
        <taxon>Candidatus Scatomonas</taxon>
    </lineage>
</organism>
<reference evidence="5" key="2">
    <citation type="journal article" date="2021" name="PeerJ">
        <title>Extensive microbial diversity within the chicken gut microbiome revealed by metagenomics and culture.</title>
        <authorList>
            <person name="Gilroy R."/>
            <person name="Ravi A."/>
            <person name="Getino M."/>
            <person name="Pursley I."/>
            <person name="Horton D.L."/>
            <person name="Alikhan N.F."/>
            <person name="Baker D."/>
            <person name="Gharbi K."/>
            <person name="Hall N."/>
            <person name="Watson M."/>
            <person name="Adriaenssens E.M."/>
            <person name="Foster-Nyarko E."/>
            <person name="Jarju S."/>
            <person name="Secka A."/>
            <person name="Antonio M."/>
            <person name="Oren A."/>
            <person name="Chaudhuri R.R."/>
            <person name="La Ragione R."/>
            <person name="Hildebrand F."/>
            <person name="Pallen M.J."/>
        </authorList>
    </citation>
    <scope>NUCLEOTIDE SEQUENCE</scope>
    <source>
        <strain evidence="5">CHK188-20938</strain>
    </source>
</reference>
<evidence type="ECO:0000313" key="6">
    <source>
        <dbReference type="Proteomes" id="UP000824169"/>
    </source>
</evidence>
<dbReference type="InterPro" id="IPR007391">
    <property type="entry name" value="Vancomycin_resist_VanW"/>
</dbReference>
<keyword evidence="1 3" id="KW-0732">Signal</keyword>
<gene>
    <name evidence="5" type="ORF">IAB71_06710</name>
</gene>
<dbReference type="InterPro" id="IPR052913">
    <property type="entry name" value="Glycopeptide_resist_protein"/>
</dbReference>
<comment type="caution">
    <text evidence="5">The sequence shown here is derived from an EMBL/GenBank/DDBJ whole genome shotgun (WGS) entry which is preliminary data.</text>
</comment>
<dbReference type="Pfam" id="PF04294">
    <property type="entry name" value="VanW"/>
    <property type="match status" value="1"/>
</dbReference>
<dbReference type="Proteomes" id="UP000824169">
    <property type="component" value="Unassembled WGS sequence"/>
</dbReference>
<dbReference type="EMBL" id="DVOO01000018">
    <property type="protein sequence ID" value="HIV25463.1"/>
    <property type="molecule type" value="Genomic_DNA"/>
</dbReference>
<sequence>MKHWIGLAAGVILGFSAFLLMPETAEAAEPETARDGIYIEDIDVSGMNREEISQAVQQKLAELQQDTVQLMVNGTAVTVSAGELGLALEDSDVVDKALEAGQKGNVLERFRMEKYLEERGVYVLEMDLSVDEDTVRSVVENKCVPLNTEAVDRYLVHNADGSFSVGGGQDGCSVKVDETVSKVTDYMDSQWHGGQGAVTAEVETVAAQGDAEQLALVQDVLGSGSTEYQMNNAGRNTNVVVGTSKITGTTLYPGEEYSVCNAMVPFSAENGYEPAPSYESGEVVDTYGGGVCQVSTTLYQAVLQAELEVTERSAHSMLVHYVDPSMDAAIAEGVKDFRFVNNTDAPIYIEGTAGNGTITFTIYGHETRDASRVVTYESEVVSTEAITNEFQADDTAAFGTITVDYSAYEGMTARLWKVVTVNGTEESREQINSSTYRMVPNLYTVGTAGGSEEAVAALQAAIATNDLAQVQAVIDQYPGGQAASAGTTQTGTQAQNTEGTAAQASTGN</sequence>
<protein>
    <submittedName>
        <fullName evidence="5">VanW family protein</fullName>
    </submittedName>
</protein>
<feature type="region of interest" description="Disordered" evidence="2">
    <location>
        <begin position="480"/>
        <end position="508"/>
    </location>
</feature>
<feature type="signal peptide" evidence="3">
    <location>
        <begin position="1"/>
        <end position="27"/>
    </location>
</feature>
<evidence type="ECO:0000313" key="5">
    <source>
        <dbReference type="EMBL" id="HIV25463.1"/>
    </source>
</evidence>
<reference evidence="5" key="1">
    <citation type="submission" date="2020-10" db="EMBL/GenBank/DDBJ databases">
        <authorList>
            <person name="Gilroy R."/>
        </authorList>
    </citation>
    <scope>NUCLEOTIDE SEQUENCE</scope>
    <source>
        <strain evidence="5">CHK188-20938</strain>
    </source>
</reference>
<dbReference type="AlphaFoldDB" id="A0A9D1P4L4"/>